<evidence type="ECO:0000313" key="2">
    <source>
        <dbReference type="Proteomes" id="UP001150603"/>
    </source>
</evidence>
<protein>
    <submittedName>
        <fullName evidence="1">Uncharacterized protein</fullName>
    </submittedName>
</protein>
<keyword evidence="2" id="KW-1185">Reference proteome</keyword>
<sequence>MKDMAAEAITADASVCWYKGAKSSAALVNGRRQGAKVKKGACQLASLWPDICKVSIFKKLGPLVLDRKEPVSYKQAKAMAVDYSTAKSCLLSMPTFTAWVKCPDGHESFDMTGALLE</sequence>
<organism evidence="1 2">
    <name type="scientific">Linderina macrospora</name>
    <dbReference type="NCBI Taxonomy" id="4868"/>
    <lineage>
        <taxon>Eukaryota</taxon>
        <taxon>Fungi</taxon>
        <taxon>Fungi incertae sedis</taxon>
        <taxon>Zoopagomycota</taxon>
        <taxon>Kickxellomycotina</taxon>
        <taxon>Kickxellomycetes</taxon>
        <taxon>Kickxellales</taxon>
        <taxon>Kickxellaceae</taxon>
        <taxon>Linderina</taxon>
    </lineage>
</organism>
<reference evidence="1" key="1">
    <citation type="submission" date="2022-07" db="EMBL/GenBank/DDBJ databases">
        <title>Phylogenomic reconstructions and comparative analyses of Kickxellomycotina fungi.</title>
        <authorList>
            <person name="Reynolds N.K."/>
            <person name="Stajich J.E."/>
            <person name="Barry K."/>
            <person name="Grigoriev I.V."/>
            <person name="Crous P."/>
            <person name="Smith M.E."/>
        </authorList>
    </citation>
    <scope>NUCLEOTIDE SEQUENCE</scope>
    <source>
        <strain evidence="1">NRRL 5244</strain>
    </source>
</reference>
<name>A0ACC1J0A3_9FUNG</name>
<gene>
    <name evidence="1" type="ORF">FBU59_006349</name>
</gene>
<evidence type="ECO:0000313" key="1">
    <source>
        <dbReference type="EMBL" id="KAJ1932504.1"/>
    </source>
</evidence>
<accession>A0ACC1J0A3</accession>
<dbReference type="EMBL" id="JANBPW010005492">
    <property type="protein sequence ID" value="KAJ1932504.1"/>
    <property type="molecule type" value="Genomic_DNA"/>
</dbReference>
<dbReference type="Proteomes" id="UP001150603">
    <property type="component" value="Unassembled WGS sequence"/>
</dbReference>
<proteinExistence type="predicted"/>
<comment type="caution">
    <text evidence="1">The sequence shown here is derived from an EMBL/GenBank/DDBJ whole genome shotgun (WGS) entry which is preliminary data.</text>
</comment>